<evidence type="ECO:0000313" key="2">
    <source>
        <dbReference type="EMBL" id="CAF4380549.1"/>
    </source>
</evidence>
<feature type="compositionally biased region" description="Polar residues" evidence="1">
    <location>
        <begin position="62"/>
        <end position="74"/>
    </location>
</feature>
<name>A0A820N062_9BILA</name>
<feature type="non-terminal residue" evidence="2">
    <location>
        <position position="1"/>
    </location>
</feature>
<reference evidence="2" key="1">
    <citation type="submission" date="2021-02" db="EMBL/GenBank/DDBJ databases">
        <authorList>
            <person name="Nowell W R."/>
        </authorList>
    </citation>
    <scope>NUCLEOTIDE SEQUENCE</scope>
</reference>
<comment type="caution">
    <text evidence="2">The sequence shown here is derived from an EMBL/GenBank/DDBJ whole genome shotgun (WGS) entry which is preliminary data.</text>
</comment>
<sequence length="74" mass="8195">INNMSSSIKVPIIRKRAQIQTNVLQVQTNKFQYRRLSSQQSSTRATTITTSNESSTSSTSSRYATNSLIPPTST</sequence>
<protein>
    <submittedName>
        <fullName evidence="2">Uncharacterized protein</fullName>
    </submittedName>
</protein>
<dbReference type="AlphaFoldDB" id="A0A820N062"/>
<feature type="compositionally biased region" description="Polar residues" evidence="1">
    <location>
        <begin position="33"/>
        <end position="45"/>
    </location>
</feature>
<dbReference type="Proteomes" id="UP000663836">
    <property type="component" value="Unassembled WGS sequence"/>
</dbReference>
<organism evidence="2 3">
    <name type="scientific">Rotaria sordida</name>
    <dbReference type="NCBI Taxonomy" id="392033"/>
    <lineage>
        <taxon>Eukaryota</taxon>
        <taxon>Metazoa</taxon>
        <taxon>Spiralia</taxon>
        <taxon>Gnathifera</taxon>
        <taxon>Rotifera</taxon>
        <taxon>Eurotatoria</taxon>
        <taxon>Bdelloidea</taxon>
        <taxon>Philodinida</taxon>
        <taxon>Philodinidae</taxon>
        <taxon>Rotaria</taxon>
    </lineage>
</organism>
<feature type="region of interest" description="Disordered" evidence="1">
    <location>
        <begin position="33"/>
        <end position="74"/>
    </location>
</feature>
<proteinExistence type="predicted"/>
<feature type="compositionally biased region" description="Low complexity" evidence="1">
    <location>
        <begin position="46"/>
        <end position="61"/>
    </location>
</feature>
<dbReference type="EMBL" id="CAJOBD010060250">
    <property type="protein sequence ID" value="CAF4380549.1"/>
    <property type="molecule type" value="Genomic_DNA"/>
</dbReference>
<gene>
    <name evidence="2" type="ORF">JBS370_LOCUS42828</name>
</gene>
<evidence type="ECO:0000256" key="1">
    <source>
        <dbReference type="SAM" id="MobiDB-lite"/>
    </source>
</evidence>
<evidence type="ECO:0000313" key="3">
    <source>
        <dbReference type="Proteomes" id="UP000663836"/>
    </source>
</evidence>
<accession>A0A820N062</accession>